<proteinExistence type="inferred from homology"/>
<dbReference type="RefSeq" id="WP_158658836.1">
    <property type="nucleotide sequence ID" value="NZ_AP027149.1"/>
</dbReference>
<comment type="similarity">
    <text evidence="1">Belongs to the P-Pant transferase superfamily. Gsp/Sfp/HetI/AcpT family.</text>
</comment>
<dbReference type="GO" id="GO:0019878">
    <property type="term" value="P:lysine biosynthetic process via aminoadipic acid"/>
    <property type="evidence" value="ECO:0007669"/>
    <property type="project" value="TreeGrafter"/>
</dbReference>
<dbReference type="Proteomes" id="UP000193978">
    <property type="component" value="Chromosome"/>
</dbReference>
<sequence>MRRQAFRLATKDAQVFARLLDRDDLALNARDLTEAPKGPTREAFLRRRAATRRVVAERLAVAPAEVEVGHDQRGAPRLLRPEAGLYLSVSGRSDFCAIAIASSPVGVDIEPLEPGTEPVWSALHAREAALLRALPASAQGEGFLRLWTAKEAYLKALGTGFTREPAAIAVDVDFRVVDGGTEPRLLVGEWRAIELAGKRFLIACVVLSGYIECLASRGS</sequence>
<dbReference type="PANTHER" id="PTHR12215">
    <property type="entry name" value="PHOSPHOPANTETHEINE TRANSFERASE"/>
    <property type="match status" value="1"/>
</dbReference>
<keyword evidence="2" id="KW-0808">Transferase</keyword>
<keyword evidence="5" id="KW-1185">Reference proteome</keyword>
<reference evidence="4 5" key="1">
    <citation type="submission" date="2017-02" db="EMBL/GenBank/DDBJ databases">
        <authorList>
            <person name="Peterson S.W."/>
        </authorList>
    </citation>
    <scope>NUCLEOTIDE SEQUENCE [LARGE SCALE GENOMIC DNA]</scope>
    <source>
        <strain evidence="4 5">S285</strain>
    </source>
</reference>
<evidence type="ECO:0000313" key="4">
    <source>
        <dbReference type="EMBL" id="ARN82608.1"/>
    </source>
</evidence>
<dbReference type="SUPFAM" id="SSF56214">
    <property type="entry name" value="4'-phosphopantetheinyl transferase"/>
    <property type="match status" value="2"/>
</dbReference>
<accession>A0A1W6MYF7</accession>
<dbReference type="KEGG" id="mbry:B1812_17640"/>
<dbReference type="GO" id="GO:0005829">
    <property type="term" value="C:cytosol"/>
    <property type="evidence" value="ECO:0007669"/>
    <property type="project" value="TreeGrafter"/>
</dbReference>
<dbReference type="InterPro" id="IPR037143">
    <property type="entry name" value="4-PPantetheinyl_Trfase_dom_sf"/>
</dbReference>
<evidence type="ECO:0000259" key="3">
    <source>
        <dbReference type="Pfam" id="PF01648"/>
    </source>
</evidence>
<dbReference type="EMBL" id="CP019948">
    <property type="protein sequence ID" value="ARN82608.1"/>
    <property type="molecule type" value="Genomic_DNA"/>
</dbReference>
<feature type="domain" description="4'-phosphopantetheinyl transferase" evidence="3">
    <location>
        <begin position="104"/>
        <end position="172"/>
    </location>
</feature>
<dbReference type="PANTHER" id="PTHR12215:SF10">
    <property type="entry name" value="L-AMINOADIPATE-SEMIALDEHYDE DEHYDROGENASE-PHOSPHOPANTETHEINYL TRANSFERASE"/>
    <property type="match status" value="1"/>
</dbReference>
<organism evidence="4 5">
    <name type="scientific">Methylocystis bryophila</name>
    <dbReference type="NCBI Taxonomy" id="655015"/>
    <lineage>
        <taxon>Bacteria</taxon>
        <taxon>Pseudomonadati</taxon>
        <taxon>Pseudomonadota</taxon>
        <taxon>Alphaproteobacteria</taxon>
        <taxon>Hyphomicrobiales</taxon>
        <taxon>Methylocystaceae</taxon>
        <taxon>Methylocystis</taxon>
    </lineage>
</organism>
<dbReference type="STRING" id="655015.B1812_17640"/>
<name>A0A1W6MYF7_9HYPH</name>
<dbReference type="InterPro" id="IPR050559">
    <property type="entry name" value="P-Pant_transferase_sf"/>
</dbReference>
<evidence type="ECO:0000256" key="1">
    <source>
        <dbReference type="ARBA" id="ARBA00010990"/>
    </source>
</evidence>
<dbReference type="InterPro" id="IPR008278">
    <property type="entry name" value="4-PPantetheinyl_Trfase_dom"/>
</dbReference>
<dbReference type="AlphaFoldDB" id="A0A1W6MYF7"/>
<dbReference type="Gene3D" id="3.90.470.20">
    <property type="entry name" value="4'-phosphopantetheinyl transferase domain"/>
    <property type="match status" value="2"/>
</dbReference>
<evidence type="ECO:0000256" key="2">
    <source>
        <dbReference type="ARBA" id="ARBA00022679"/>
    </source>
</evidence>
<evidence type="ECO:0000313" key="5">
    <source>
        <dbReference type="Proteomes" id="UP000193978"/>
    </source>
</evidence>
<gene>
    <name evidence="4" type="ORF">B1812_17640</name>
</gene>
<dbReference type="Pfam" id="PF01648">
    <property type="entry name" value="ACPS"/>
    <property type="match status" value="1"/>
</dbReference>
<dbReference type="GO" id="GO:0008897">
    <property type="term" value="F:holo-[acyl-carrier-protein] synthase activity"/>
    <property type="evidence" value="ECO:0007669"/>
    <property type="project" value="InterPro"/>
</dbReference>
<dbReference type="OrthoDB" id="9808281at2"/>
<dbReference type="GO" id="GO:0000287">
    <property type="term" value="F:magnesium ion binding"/>
    <property type="evidence" value="ECO:0007669"/>
    <property type="project" value="InterPro"/>
</dbReference>
<protein>
    <recommendedName>
        <fullName evidence="3">4'-phosphopantetheinyl transferase domain-containing protein</fullName>
    </recommendedName>
</protein>